<reference evidence="15" key="2">
    <citation type="submission" date="2023-05" db="EMBL/GenBank/DDBJ databases">
        <authorList>
            <consortium name="Lawrence Berkeley National Laboratory"/>
            <person name="Steindorff A."/>
            <person name="Hensen N."/>
            <person name="Bonometti L."/>
            <person name="Westerberg I."/>
            <person name="Brannstrom I.O."/>
            <person name="Guillou S."/>
            <person name="Cros-Aarteil S."/>
            <person name="Calhoun S."/>
            <person name="Haridas S."/>
            <person name="Kuo A."/>
            <person name="Mondo S."/>
            <person name="Pangilinan J."/>
            <person name="Riley R."/>
            <person name="Labutti K."/>
            <person name="Andreopoulos B."/>
            <person name="Lipzen A."/>
            <person name="Chen C."/>
            <person name="Yanf M."/>
            <person name="Daum C."/>
            <person name="Ng V."/>
            <person name="Clum A."/>
            <person name="Ohm R."/>
            <person name="Martin F."/>
            <person name="Silar P."/>
            <person name="Natvig D."/>
            <person name="Lalanne C."/>
            <person name="Gautier V."/>
            <person name="Ament-Velasquez S.L."/>
            <person name="Kruys A."/>
            <person name="Hutchinson M.I."/>
            <person name="Powell A.J."/>
            <person name="Barry K."/>
            <person name="Miller A.N."/>
            <person name="Grigoriev I.V."/>
            <person name="Debuchy R."/>
            <person name="Gladieux P."/>
            <person name="Thoren M.H."/>
            <person name="Johannesson H."/>
        </authorList>
    </citation>
    <scope>NUCLEOTIDE SEQUENCE</scope>
    <source>
        <strain evidence="15">CBS 315.58</strain>
    </source>
</reference>
<feature type="transmembrane region" description="Helical" evidence="11 12">
    <location>
        <begin position="190"/>
        <end position="215"/>
    </location>
</feature>
<keyword evidence="3 11" id="KW-0812">Transmembrane</keyword>
<dbReference type="GO" id="GO:0005789">
    <property type="term" value="C:endoplasmic reticulum membrane"/>
    <property type="evidence" value="ECO:0007669"/>
    <property type="project" value="UniProtKB-SubCell"/>
</dbReference>
<evidence type="ECO:0000256" key="8">
    <source>
        <dbReference type="ARBA" id="ARBA00023288"/>
    </source>
</evidence>
<comment type="subcellular location">
    <subcellularLocation>
        <location evidence="11">Endoplasmic reticulum membrane</location>
        <topology evidence="11">Multi-pass membrane protein</topology>
    </subcellularLocation>
    <subcellularLocation>
        <location evidence="1">Membrane</location>
        <topology evidence="1">Multi-pass membrane protein</topology>
    </subcellularLocation>
</comment>
<keyword evidence="4 11" id="KW-0256">Endoplasmic reticulum</keyword>
<reference evidence="15" key="1">
    <citation type="journal article" date="2023" name="Mol. Phylogenet. Evol.">
        <title>Genome-scale phylogeny and comparative genomics of the fungal order Sordariales.</title>
        <authorList>
            <person name="Hensen N."/>
            <person name="Bonometti L."/>
            <person name="Westerberg I."/>
            <person name="Brannstrom I.O."/>
            <person name="Guillou S."/>
            <person name="Cros-Aarteil S."/>
            <person name="Calhoun S."/>
            <person name="Haridas S."/>
            <person name="Kuo A."/>
            <person name="Mondo S."/>
            <person name="Pangilinan J."/>
            <person name="Riley R."/>
            <person name="LaButti K."/>
            <person name="Andreopoulos B."/>
            <person name="Lipzen A."/>
            <person name="Chen C."/>
            <person name="Yan M."/>
            <person name="Daum C."/>
            <person name="Ng V."/>
            <person name="Clum A."/>
            <person name="Steindorff A."/>
            <person name="Ohm R.A."/>
            <person name="Martin F."/>
            <person name="Silar P."/>
            <person name="Natvig D.O."/>
            <person name="Lalanne C."/>
            <person name="Gautier V."/>
            <person name="Ament-Velasquez S.L."/>
            <person name="Kruys A."/>
            <person name="Hutchinson M.I."/>
            <person name="Powell A.J."/>
            <person name="Barry K."/>
            <person name="Miller A.N."/>
            <person name="Grigoriev I.V."/>
            <person name="Debuchy R."/>
            <person name="Gladieux P."/>
            <person name="Hiltunen Thoren M."/>
            <person name="Johannesson H."/>
        </authorList>
    </citation>
    <scope>NUCLEOTIDE SEQUENCE</scope>
    <source>
        <strain evidence="15">CBS 315.58</strain>
    </source>
</reference>
<evidence type="ECO:0000256" key="7">
    <source>
        <dbReference type="ARBA" id="ARBA00023139"/>
    </source>
</evidence>
<evidence type="ECO:0000313" key="15">
    <source>
        <dbReference type="EMBL" id="KAK4202502.1"/>
    </source>
</evidence>
<dbReference type="InterPro" id="IPR001594">
    <property type="entry name" value="Palmitoyltrfase_DHHC"/>
</dbReference>
<feature type="compositionally biased region" description="Acidic residues" evidence="13">
    <location>
        <begin position="406"/>
        <end position="416"/>
    </location>
</feature>
<evidence type="ECO:0000256" key="10">
    <source>
        <dbReference type="ARBA" id="ARBA00048048"/>
    </source>
</evidence>
<dbReference type="HAMAP" id="MF_03199">
    <property type="entry name" value="DHHC_PAT_PFA4"/>
    <property type="match status" value="1"/>
</dbReference>
<comment type="similarity">
    <text evidence="11">Belongs to the DHHC palmitoyltransferase family. PFA4 subfamily.</text>
</comment>
<comment type="function">
    <text evidence="11">Mediates the reversible addition of palmitate to target proteins, thereby regulating their membrane association and biological function.</text>
</comment>
<feature type="active site" description="S-palmitoyl cysteine intermediate" evidence="11">
    <location>
        <position position="136"/>
    </location>
</feature>
<accession>A0AAN6XQ30</accession>
<comment type="caution">
    <text evidence="11">Lacks conserved residue(s) required for the propagation of feature annotation.</text>
</comment>
<feature type="region of interest" description="Disordered" evidence="13">
    <location>
        <begin position="328"/>
        <end position="356"/>
    </location>
</feature>
<evidence type="ECO:0000313" key="16">
    <source>
        <dbReference type="Proteomes" id="UP001303160"/>
    </source>
</evidence>
<dbReference type="InterPro" id="IPR033682">
    <property type="entry name" value="PFA4"/>
</dbReference>
<name>A0AAN6XQ30_9PEZI</name>
<feature type="domain" description="Palmitoyltransferase DHHC" evidence="14">
    <location>
        <begin position="104"/>
        <end position="232"/>
    </location>
</feature>
<keyword evidence="2 11" id="KW-0808">Transferase</keyword>
<evidence type="ECO:0000256" key="3">
    <source>
        <dbReference type="ARBA" id="ARBA00022692"/>
    </source>
</evidence>
<evidence type="ECO:0000256" key="6">
    <source>
        <dbReference type="ARBA" id="ARBA00023136"/>
    </source>
</evidence>
<feature type="region of interest" description="Disordered" evidence="13">
    <location>
        <begin position="84"/>
        <end position="103"/>
    </location>
</feature>
<keyword evidence="8 11" id="KW-0449">Lipoprotein</keyword>
<evidence type="ECO:0000256" key="13">
    <source>
        <dbReference type="SAM" id="MobiDB-lite"/>
    </source>
</evidence>
<keyword evidence="16" id="KW-1185">Reference proteome</keyword>
<sequence>MTAHPLAGPQTTGLHLFYVPSVVALITFQGYFSQYLFNTSPDLRPGPLTFREKVIFNGLLVCLWWTYYKACTIDPGRFVFSPSSDDATTTTTVSTDKKPKSPPNKRYCKKCQAFKPPRAHHCRHCARCIPRMDHHCPWTNNCVSLTTFPYFLRFLLYTNIALLYLSNLLYTRLRYIWSDRHLPSYLGPSLFSLISITLLCLANFGTFFALFILLVTTLKSWVMNTTLIEMWELDRHNSLISKFSSSSSSHDDYWTDDFDPASLSRIEFPYDLGFFKNMAQAMGTANPLRWFLPIGGGGPKLADQKRGGLGWEYDENGFNDWEGMWPPPDLEKERRAKQGGWAYSKKQQQQEEEQERADDYYYGGNGFGGGENIKAAFARRQQEDFARRQRGAGLQQLGSRSGIAGELEEDEDELEWTGEKQQSRWRNSEGDRLWDYGVDEDEDDDYITKEEAVAVDEEDDDVPLAELIRRRKVLAKKDDDP</sequence>
<dbReference type="EC" id="2.3.1.225" evidence="11"/>
<evidence type="ECO:0000256" key="2">
    <source>
        <dbReference type="ARBA" id="ARBA00022679"/>
    </source>
</evidence>
<comment type="catalytic activity">
    <reaction evidence="10 11 12">
        <text>L-cysteinyl-[protein] + hexadecanoyl-CoA = S-hexadecanoyl-L-cysteinyl-[protein] + CoA</text>
        <dbReference type="Rhea" id="RHEA:36683"/>
        <dbReference type="Rhea" id="RHEA-COMP:10131"/>
        <dbReference type="Rhea" id="RHEA-COMP:11032"/>
        <dbReference type="ChEBI" id="CHEBI:29950"/>
        <dbReference type="ChEBI" id="CHEBI:57287"/>
        <dbReference type="ChEBI" id="CHEBI:57379"/>
        <dbReference type="ChEBI" id="CHEBI:74151"/>
        <dbReference type="EC" id="2.3.1.225"/>
    </reaction>
</comment>
<protein>
    <recommendedName>
        <fullName evidence="11">Palmitoyltransferase PFA4</fullName>
        <ecNumber evidence="11">2.3.1.225</ecNumber>
    </recommendedName>
    <alternativeName>
        <fullName evidence="11">Protein S-acyltransferase</fullName>
        <shortName evidence="11">PAT</shortName>
    </alternativeName>
    <alternativeName>
        <fullName evidence="11">Protein fatty acyltransferase 4</fullName>
    </alternativeName>
</protein>
<dbReference type="InterPro" id="IPR039859">
    <property type="entry name" value="PFA4/ZDH16/20/ERF2-like"/>
</dbReference>
<dbReference type="PANTHER" id="PTHR12246">
    <property type="entry name" value="PALMITOYLTRANSFERASE ZDHHC16"/>
    <property type="match status" value="1"/>
</dbReference>
<keyword evidence="7 11" id="KW-0564">Palmitate</keyword>
<dbReference type="PROSITE" id="PS50216">
    <property type="entry name" value="DHHC"/>
    <property type="match status" value="1"/>
</dbReference>
<keyword evidence="9 11" id="KW-0012">Acyltransferase</keyword>
<feature type="compositionally biased region" description="Basic and acidic residues" evidence="13">
    <location>
        <begin position="417"/>
        <end position="434"/>
    </location>
</feature>
<evidence type="ECO:0000256" key="11">
    <source>
        <dbReference type="HAMAP-Rule" id="MF_03199"/>
    </source>
</evidence>
<dbReference type="Pfam" id="PF01529">
    <property type="entry name" value="DHHC"/>
    <property type="match status" value="1"/>
</dbReference>
<evidence type="ECO:0000256" key="5">
    <source>
        <dbReference type="ARBA" id="ARBA00022989"/>
    </source>
</evidence>
<dbReference type="GO" id="GO:0019706">
    <property type="term" value="F:protein-cysteine S-palmitoyltransferase activity"/>
    <property type="evidence" value="ECO:0007669"/>
    <property type="project" value="UniProtKB-UniRule"/>
</dbReference>
<evidence type="ECO:0000256" key="1">
    <source>
        <dbReference type="ARBA" id="ARBA00004141"/>
    </source>
</evidence>
<evidence type="ECO:0000256" key="12">
    <source>
        <dbReference type="RuleBase" id="RU079119"/>
    </source>
</evidence>
<feature type="transmembrane region" description="Helical" evidence="11 12">
    <location>
        <begin position="150"/>
        <end position="170"/>
    </location>
</feature>
<gene>
    <name evidence="11" type="primary">PFA4</name>
    <name evidence="15" type="ORF">QBC40DRAFT_276473</name>
</gene>
<evidence type="ECO:0000259" key="14">
    <source>
        <dbReference type="Pfam" id="PF01529"/>
    </source>
</evidence>
<feature type="compositionally biased region" description="Low complexity" evidence="13">
    <location>
        <begin position="84"/>
        <end position="94"/>
    </location>
</feature>
<evidence type="ECO:0000256" key="4">
    <source>
        <dbReference type="ARBA" id="ARBA00022824"/>
    </source>
</evidence>
<keyword evidence="6 11" id="KW-0472">Membrane</keyword>
<dbReference type="Proteomes" id="UP001303160">
    <property type="component" value="Unassembled WGS sequence"/>
</dbReference>
<comment type="caution">
    <text evidence="15">The sequence shown here is derived from an EMBL/GenBank/DDBJ whole genome shotgun (WGS) entry which is preliminary data.</text>
</comment>
<evidence type="ECO:0000256" key="9">
    <source>
        <dbReference type="ARBA" id="ARBA00023315"/>
    </source>
</evidence>
<proteinExistence type="inferred from homology"/>
<dbReference type="AlphaFoldDB" id="A0AAN6XQ30"/>
<keyword evidence="5 11" id="KW-1133">Transmembrane helix</keyword>
<feature type="region of interest" description="Disordered" evidence="13">
    <location>
        <begin position="384"/>
        <end position="445"/>
    </location>
</feature>
<comment type="domain">
    <text evidence="11 12">The DHHC domain is required for palmitoyltransferase activity.</text>
</comment>
<organism evidence="15 16">
    <name type="scientific">Triangularia verruculosa</name>
    <dbReference type="NCBI Taxonomy" id="2587418"/>
    <lineage>
        <taxon>Eukaryota</taxon>
        <taxon>Fungi</taxon>
        <taxon>Dikarya</taxon>
        <taxon>Ascomycota</taxon>
        <taxon>Pezizomycotina</taxon>
        <taxon>Sordariomycetes</taxon>
        <taxon>Sordariomycetidae</taxon>
        <taxon>Sordariales</taxon>
        <taxon>Podosporaceae</taxon>
        <taxon>Triangularia</taxon>
    </lineage>
</organism>
<feature type="transmembrane region" description="Helical" evidence="11 12">
    <location>
        <begin position="16"/>
        <end position="37"/>
    </location>
</feature>
<dbReference type="EMBL" id="MU863897">
    <property type="protein sequence ID" value="KAK4202502.1"/>
    <property type="molecule type" value="Genomic_DNA"/>
</dbReference>